<dbReference type="OMA" id="DMNPFKL"/>
<dbReference type="FunFam" id="3.90.105.20:FF:000001">
    <property type="entry name" value="60S acidic ribosomal protein P0"/>
    <property type="match status" value="1"/>
</dbReference>
<evidence type="ECO:0000256" key="3">
    <source>
        <dbReference type="ARBA" id="ARBA00023274"/>
    </source>
</evidence>
<feature type="domain" description="Large ribosomal subunit protein uL10-like insertion" evidence="6">
    <location>
        <begin position="108"/>
        <end position="176"/>
    </location>
</feature>
<dbReference type="Gene3D" id="3.30.70.1730">
    <property type="match status" value="1"/>
</dbReference>
<keyword evidence="2 4" id="KW-0689">Ribosomal protein</keyword>
<dbReference type="InterPro" id="IPR030670">
    <property type="entry name" value="uL10_eukaryotes"/>
</dbReference>
<evidence type="ECO:0000256" key="4">
    <source>
        <dbReference type="PIRNR" id="PIRNR039087"/>
    </source>
</evidence>
<comment type="function">
    <text evidence="4">Ribosomal protein P0 is the functional equivalent of E.coli protein L10.</text>
</comment>
<feature type="region of interest" description="Disordered" evidence="5">
    <location>
        <begin position="287"/>
        <end position="317"/>
    </location>
</feature>
<name>A0A8J5XKR1_DIALT</name>
<dbReference type="PANTHER" id="PTHR45699:SF3">
    <property type="entry name" value="LARGE RIBOSOMAL SUBUNIT PROTEIN UL10"/>
    <property type="match status" value="1"/>
</dbReference>
<accession>A0A8J5XKR1</accession>
<evidence type="ECO:0000256" key="5">
    <source>
        <dbReference type="SAM" id="MobiDB-lite"/>
    </source>
</evidence>
<comment type="caution">
    <text evidence="7">The sequence shown here is derived from an EMBL/GenBank/DDBJ whole genome shotgun (WGS) entry which is preliminary data.</text>
</comment>
<comment type="similarity">
    <text evidence="1 4">Belongs to the universal ribosomal protein uL10 family.</text>
</comment>
<evidence type="ECO:0000259" key="6">
    <source>
        <dbReference type="Pfam" id="PF17777"/>
    </source>
</evidence>
<feature type="compositionally biased region" description="Low complexity" evidence="5">
    <location>
        <begin position="287"/>
        <end position="301"/>
    </location>
</feature>
<evidence type="ECO:0000256" key="2">
    <source>
        <dbReference type="ARBA" id="ARBA00022980"/>
    </source>
</evidence>
<protein>
    <recommendedName>
        <fullName evidence="4">60S acidic ribosomal protein P0</fullName>
    </recommendedName>
</protein>
<evidence type="ECO:0000256" key="1">
    <source>
        <dbReference type="ARBA" id="ARBA00008889"/>
    </source>
</evidence>
<dbReference type="AlphaFoldDB" id="A0A8J5XKR1"/>
<keyword evidence="8" id="KW-1185">Reference proteome</keyword>
<dbReference type="PANTHER" id="PTHR45699">
    <property type="entry name" value="60S ACIDIC RIBOSOMAL PROTEIN P0"/>
    <property type="match status" value="1"/>
</dbReference>
<dbReference type="GO" id="GO:0000027">
    <property type="term" value="P:ribosomal large subunit assembly"/>
    <property type="evidence" value="ECO:0007669"/>
    <property type="project" value="TreeGrafter"/>
</dbReference>
<dbReference type="GO" id="GO:0003735">
    <property type="term" value="F:structural constituent of ribosome"/>
    <property type="evidence" value="ECO:0007669"/>
    <property type="project" value="TreeGrafter"/>
</dbReference>
<dbReference type="InterPro" id="IPR043164">
    <property type="entry name" value="Ribosomal_uL10-like_insert_sf"/>
</dbReference>
<dbReference type="PIRSF" id="PIRSF039087">
    <property type="entry name" value="L10E"/>
    <property type="match status" value="1"/>
</dbReference>
<evidence type="ECO:0000313" key="8">
    <source>
        <dbReference type="Proteomes" id="UP000751190"/>
    </source>
</evidence>
<organism evidence="7 8">
    <name type="scientific">Diacronema lutheri</name>
    <name type="common">Unicellular marine alga</name>
    <name type="synonym">Monochrysis lutheri</name>
    <dbReference type="NCBI Taxonomy" id="2081491"/>
    <lineage>
        <taxon>Eukaryota</taxon>
        <taxon>Haptista</taxon>
        <taxon>Haptophyta</taxon>
        <taxon>Pavlovophyceae</taxon>
        <taxon>Pavlovales</taxon>
        <taxon>Pavlovaceae</taxon>
        <taxon>Diacronema</taxon>
    </lineage>
</organism>
<dbReference type="Gene3D" id="3.90.105.20">
    <property type="match status" value="1"/>
</dbReference>
<dbReference type="Pfam" id="PF00466">
    <property type="entry name" value="Ribosomal_L10"/>
    <property type="match status" value="1"/>
</dbReference>
<sequence length="317" mass="33768">MPSRLRKEKYFAKLNTLFAQYERMFIVGVDNVGSRQMQEIKIELRGKAEVLNGKNTQMRRAISNLSNERPEVWCLIEELKKNVAFVMTNGDLGEVKTVLEGNQKPAAARSGALAPVDVWIPKGPTGLDPAQTSFFQALNIPTKINKGSIEIIQDVQVIKAHTRVGPSEAALLNKLGKKPFNYGLVVQKVYEAGAVFDPSVLAISQEMLLGSVAAAIGNIAAVSLATNFPTQASLPYMVMNGFKEVAGVGLAADFIFEQIKKVKEMIDNPEAFASAAVAAAPTAAAAAGGGDAAPTAAAAAAPEEEEEEEAGGFDLFD</sequence>
<dbReference type="GO" id="GO:0022625">
    <property type="term" value="C:cytosolic large ribosomal subunit"/>
    <property type="evidence" value="ECO:0007669"/>
    <property type="project" value="TreeGrafter"/>
</dbReference>
<dbReference type="OrthoDB" id="10259902at2759"/>
<dbReference type="EMBL" id="JAGTXO010000007">
    <property type="protein sequence ID" value="KAG8466558.1"/>
    <property type="molecule type" value="Genomic_DNA"/>
</dbReference>
<gene>
    <name evidence="7" type="ORF">KFE25_007937</name>
</gene>
<dbReference type="Proteomes" id="UP000751190">
    <property type="component" value="Unassembled WGS sequence"/>
</dbReference>
<feature type="compositionally biased region" description="Acidic residues" evidence="5">
    <location>
        <begin position="302"/>
        <end position="317"/>
    </location>
</feature>
<dbReference type="InterPro" id="IPR043141">
    <property type="entry name" value="Ribosomal_uL10-like_sf"/>
</dbReference>
<keyword evidence="3 4" id="KW-0687">Ribonucleoprotein</keyword>
<dbReference type="SUPFAM" id="SSF160369">
    <property type="entry name" value="Ribosomal protein L10-like"/>
    <property type="match status" value="1"/>
</dbReference>
<dbReference type="CDD" id="cd05795">
    <property type="entry name" value="Ribosomal_P0_L10e"/>
    <property type="match status" value="1"/>
</dbReference>
<dbReference type="InterPro" id="IPR040637">
    <property type="entry name" value="Ribosomal_uL10-like_insert"/>
</dbReference>
<dbReference type="InterPro" id="IPR050323">
    <property type="entry name" value="Ribosomal_protein_uL10"/>
</dbReference>
<dbReference type="GO" id="GO:0002181">
    <property type="term" value="P:cytoplasmic translation"/>
    <property type="evidence" value="ECO:0007669"/>
    <property type="project" value="TreeGrafter"/>
</dbReference>
<evidence type="ECO:0000313" key="7">
    <source>
        <dbReference type="EMBL" id="KAG8466558.1"/>
    </source>
</evidence>
<dbReference type="InterPro" id="IPR001790">
    <property type="entry name" value="Ribosomal_uL10"/>
</dbReference>
<dbReference type="Pfam" id="PF00428">
    <property type="entry name" value="Ribosomal_60s"/>
    <property type="match status" value="1"/>
</dbReference>
<dbReference type="GO" id="GO:0070180">
    <property type="term" value="F:large ribosomal subunit rRNA binding"/>
    <property type="evidence" value="ECO:0007669"/>
    <property type="project" value="TreeGrafter"/>
</dbReference>
<dbReference type="Pfam" id="PF17777">
    <property type="entry name" value="RL10P_insert"/>
    <property type="match status" value="1"/>
</dbReference>
<proteinExistence type="inferred from homology"/>
<reference evidence="7" key="1">
    <citation type="submission" date="2021-05" db="EMBL/GenBank/DDBJ databases">
        <title>The genome of the haptophyte Pavlova lutheri (Diacronema luteri, Pavlovales) - a model for lipid biosynthesis in eukaryotic algae.</title>
        <authorList>
            <person name="Hulatt C.J."/>
            <person name="Posewitz M.C."/>
        </authorList>
    </citation>
    <scope>NUCLEOTIDE SEQUENCE</scope>
    <source>
        <strain evidence="7">NIVA-4/92</strain>
    </source>
</reference>